<protein>
    <submittedName>
        <fullName evidence="1">Uncharacterized protein</fullName>
    </submittedName>
</protein>
<comment type="caution">
    <text evidence="1">The sequence shown here is derived from an EMBL/GenBank/DDBJ whole genome shotgun (WGS) entry which is preliminary data.</text>
</comment>
<name>A0A4Z2GYK5_9TELE</name>
<organism evidence="1 2">
    <name type="scientific">Liparis tanakae</name>
    <name type="common">Tanaka's snailfish</name>
    <dbReference type="NCBI Taxonomy" id="230148"/>
    <lineage>
        <taxon>Eukaryota</taxon>
        <taxon>Metazoa</taxon>
        <taxon>Chordata</taxon>
        <taxon>Craniata</taxon>
        <taxon>Vertebrata</taxon>
        <taxon>Euteleostomi</taxon>
        <taxon>Actinopterygii</taxon>
        <taxon>Neopterygii</taxon>
        <taxon>Teleostei</taxon>
        <taxon>Neoteleostei</taxon>
        <taxon>Acanthomorphata</taxon>
        <taxon>Eupercaria</taxon>
        <taxon>Perciformes</taxon>
        <taxon>Cottioidei</taxon>
        <taxon>Cottales</taxon>
        <taxon>Liparidae</taxon>
        <taxon>Liparis</taxon>
    </lineage>
</organism>
<reference evidence="1 2" key="1">
    <citation type="submission" date="2019-03" db="EMBL/GenBank/DDBJ databases">
        <title>First draft genome of Liparis tanakae, snailfish: a comprehensive survey of snailfish specific genes.</title>
        <authorList>
            <person name="Kim W."/>
            <person name="Song I."/>
            <person name="Jeong J.-H."/>
            <person name="Kim D."/>
            <person name="Kim S."/>
            <person name="Ryu S."/>
            <person name="Song J.Y."/>
            <person name="Lee S.K."/>
        </authorList>
    </citation>
    <scope>NUCLEOTIDE SEQUENCE [LARGE SCALE GENOMIC DNA]</scope>
    <source>
        <tissue evidence="1">Muscle</tissue>
    </source>
</reference>
<accession>A0A4Z2GYK5</accession>
<proteinExistence type="predicted"/>
<evidence type="ECO:0000313" key="2">
    <source>
        <dbReference type="Proteomes" id="UP000314294"/>
    </source>
</evidence>
<dbReference type="Proteomes" id="UP000314294">
    <property type="component" value="Unassembled WGS sequence"/>
</dbReference>
<gene>
    <name evidence="1" type="ORF">EYF80_031618</name>
</gene>
<dbReference type="AlphaFoldDB" id="A0A4Z2GYK5"/>
<keyword evidence="2" id="KW-1185">Reference proteome</keyword>
<dbReference type="EMBL" id="SRLO01000387">
    <property type="protein sequence ID" value="TNN58185.1"/>
    <property type="molecule type" value="Genomic_DNA"/>
</dbReference>
<evidence type="ECO:0000313" key="1">
    <source>
        <dbReference type="EMBL" id="TNN58185.1"/>
    </source>
</evidence>
<sequence>MQTPVREKALITVTLRKEKPHTGEGMSDGEGAGVQLLQHGGAELPRVYRRRLDRVAAAVPALVPLTLADEGQQRAQLGHRDGAVVSVAGQQVLEHLGGGLRPTFPLTCHSAHGAQKQHRQGQN</sequence>